<organism evidence="2 3">
    <name type="scientific">Halonatronomonas betaini</name>
    <dbReference type="NCBI Taxonomy" id="2778430"/>
    <lineage>
        <taxon>Bacteria</taxon>
        <taxon>Bacillati</taxon>
        <taxon>Bacillota</taxon>
        <taxon>Clostridia</taxon>
        <taxon>Halanaerobiales</taxon>
        <taxon>Halarsenatibacteraceae</taxon>
        <taxon>Halonatronomonas</taxon>
    </lineage>
</organism>
<gene>
    <name evidence="2" type="ORF">I0Q91_05520</name>
</gene>
<evidence type="ECO:0008006" key="4">
    <source>
        <dbReference type="Google" id="ProtNLM"/>
    </source>
</evidence>
<name>A0A931F7C8_9FIRM</name>
<dbReference type="RefSeq" id="WP_270453429.1">
    <property type="nucleotide sequence ID" value="NZ_JADPIE010000003.1"/>
</dbReference>
<feature type="transmembrane region" description="Helical" evidence="1">
    <location>
        <begin position="385"/>
        <end position="406"/>
    </location>
</feature>
<protein>
    <recommendedName>
        <fullName evidence="4">Oligosaccharide repeat unit polymerase</fullName>
    </recommendedName>
</protein>
<keyword evidence="1" id="KW-0472">Membrane</keyword>
<feature type="transmembrane region" description="Helical" evidence="1">
    <location>
        <begin position="326"/>
        <end position="348"/>
    </location>
</feature>
<evidence type="ECO:0000313" key="3">
    <source>
        <dbReference type="Proteomes" id="UP000621436"/>
    </source>
</evidence>
<feature type="transmembrane region" description="Helical" evidence="1">
    <location>
        <begin position="271"/>
        <end position="289"/>
    </location>
</feature>
<evidence type="ECO:0000313" key="2">
    <source>
        <dbReference type="EMBL" id="MBF8436526.1"/>
    </source>
</evidence>
<feature type="transmembrane region" description="Helical" evidence="1">
    <location>
        <begin position="21"/>
        <end position="45"/>
    </location>
</feature>
<accession>A0A931F7C8</accession>
<dbReference type="AlphaFoldDB" id="A0A931F7C8"/>
<feature type="transmembrane region" description="Helical" evidence="1">
    <location>
        <begin position="60"/>
        <end position="80"/>
    </location>
</feature>
<reference evidence="2" key="1">
    <citation type="submission" date="2020-11" db="EMBL/GenBank/DDBJ databases">
        <title>Halonatronomonas betainensis gen. nov., sp. nov. a novel haloalkaliphilic representative of the family Halanaerobiacae capable of betaine degradation.</title>
        <authorList>
            <person name="Boltyanskaya Y."/>
            <person name="Kevbrin V."/>
            <person name="Detkova E."/>
            <person name="Grouzdev D.S."/>
            <person name="Koziaeva V."/>
            <person name="Zhilina T."/>
        </authorList>
    </citation>
    <scope>NUCLEOTIDE SEQUENCE</scope>
    <source>
        <strain evidence="2">Z-7014</strain>
    </source>
</reference>
<keyword evidence="3" id="KW-1185">Reference proteome</keyword>
<proteinExistence type="predicted"/>
<feature type="transmembrane region" description="Helical" evidence="1">
    <location>
        <begin position="200"/>
        <end position="218"/>
    </location>
</feature>
<keyword evidence="1" id="KW-0812">Transmembrane</keyword>
<feature type="transmembrane region" description="Helical" evidence="1">
    <location>
        <begin position="100"/>
        <end position="120"/>
    </location>
</feature>
<dbReference type="Proteomes" id="UP000621436">
    <property type="component" value="Unassembled WGS sequence"/>
</dbReference>
<sequence>MRILYIIIVFLGFTYFLFKKRYFDIFSLAFFSYFIYFLPALFGYINYPEGSQGELLDETYLVYIIVLTSVIIGATLFDIFNKISFKKIKININNIKNKKYYNCSMFVFIIFFLLFIYLNFNELISPGKPSFGRTHHMFTLTISISILITYLLNRKRTTIFLLVLLLIDVYGGNREAFATVFLSLFVIYNYKNYGKAKMGFNISNYILAMSSGVFLFSYKHIYQAVLRGDWDLVFNRITSFEFYINSITDSEPFITQMILNKTIEESFEIGIEYLFSFIVIIFPLSNYLFNIDIFTFSSEFTKTFYPDISFGLASNVFAEIIALNGFFSLFIFIIINLIIISIASYFLIYIDNVLIKSVSILMSSYWVFFLNRTGLLYQLTIQRRLIFWFMLILIISYFTNLIKFNFSLNN</sequence>
<keyword evidence="1" id="KW-1133">Transmembrane helix</keyword>
<evidence type="ECO:0000256" key="1">
    <source>
        <dbReference type="SAM" id="Phobius"/>
    </source>
</evidence>
<feature type="transmembrane region" description="Helical" evidence="1">
    <location>
        <begin position="135"/>
        <end position="152"/>
    </location>
</feature>
<comment type="caution">
    <text evidence="2">The sequence shown here is derived from an EMBL/GenBank/DDBJ whole genome shotgun (WGS) entry which is preliminary data.</text>
</comment>
<dbReference type="EMBL" id="JADPIE010000003">
    <property type="protein sequence ID" value="MBF8436526.1"/>
    <property type="molecule type" value="Genomic_DNA"/>
</dbReference>
<feature type="transmembrane region" description="Helical" evidence="1">
    <location>
        <begin position="159"/>
        <end position="188"/>
    </location>
</feature>